<accession>A0A6M3IKL0</accession>
<gene>
    <name evidence="2" type="ORF">MM415A00699_0010</name>
    <name evidence="1" type="ORF">MM415B01534_0002</name>
</gene>
<dbReference type="EMBL" id="MT142427">
    <property type="protein sequence ID" value="QJA80568.1"/>
    <property type="molecule type" value="Genomic_DNA"/>
</dbReference>
<protein>
    <submittedName>
        <fullName evidence="1">Uncharacterized protein</fullName>
    </submittedName>
</protein>
<dbReference type="EMBL" id="MT141300">
    <property type="protein sequence ID" value="QJA57934.1"/>
    <property type="molecule type" value="Genomic_DNA"/>
</dbReference>
<organism evidence="1">
    <name type="scientific">viral metagenome</name>
    <dbReference type="NCBI Taxonomy" id="1070528"/>
    <lineage>
        <taxon>unclassified sequences</taxon>
        <taxon>metagenomes</taxon>
        <taxon>organismal metagenomes</taxon>
    </lineage>
</organism>
<dbReference type="AlphaFoldDB" id="A0A6M3IKL0"/>
<name>A0A6M3IKL0_9ZZZZ</name>
<sequence>MPELTWEDFETEAETITVQDEKNIEEGLQGFLGKAICRVVESSPRQIDFSKYSCVGVRLKFEVEQVLQIGEKKMAEKPRDDMDYIIVYRDVKGDEAEHFEGKTLTDDVALYHENEKDGMAKRRKFVALRLGIVRAGETIIKGMWRDDVIGRRVILTTEENMYKDNSGKLRIGYPKVAFFGYEAVGKAGPVKEESYDDI</sequence>
<proteinExistence type="predicted"/>
<evidence type="ECO:0000313" key="1">
    <source>
        <dbReference type="EMBL" id="QJA57934.1"/>
    </source>
</evidence>
<reference evidence="1" key="1">
    <citation type="submission" date="2020-03" db="EMBL/GenBank/DDBJ databases">
        <title>The deep terrestrial virosphere.</title>
        <authorList>
            <person name="Holmfeldt K."/>
            <person name="Nilsson E."/>
            <person name="Simone D."/>
            <person name="Lopez-Fernandez M."/>
            <person name="Wu X."/>
            <person name="de Brujin I."/>
            <person name="Lundin D."/>
            <person name="Andersson A."/>
            <person name="Bertilsson S."/>
            <person name="Dopson M."/>
        </authorList>
    </citation>
    <scope>NUCLEOTIDE SEQUENCE</scope>
    <source>
        <strain evidence="2">MM415A00699</strain>
        <strain evidence="1">MM415B01534</strain>
    </source>
</reference>
<evidence type="ECO:0000313" key="2">
    <source>
        <dbReference type="EMBL" id="QJA80568.1"/>
    </source>
</evidence>